<keyword evidence="1" id="KW-0175">Coiled coil</keyword>
<evidence type="ECO:0000256" key="1">
    <source>
        <dbReference type="SAM" id="Coils"/>
    </source>
</evidence>
<reference evidence="2 3" key="1">
    <citation type="submission" date="2022-05" db="EMBL/GenBank/DDBJ databases">
        <authorList>
            <consortium name="Genoscope - CEA"/>
            <person name="William W."/>
        </authorList>
    </citation>
    <scope>NUCLEOTIDE SEQUENCE [LARGE SCALE GENOMIC DNA]</scope>
</reference>
<dbReference type="Proteomes" id="UP001159427">
    <property type="component" value="Unassembled WGS sequence"/>
</dbReference>
<comment type="caution">
    <text evidence="2">The sequence shown here is derived from an EMBL/GenBank/DDBJ whole genome shotgun (WGS) entry which is preliminary data.</text>
</comment>
<dbReference type="EMBL" id="CALNXI010000019">
    <property type="protein sequence ID" value="CAH3015101.1"/>
    <property type="molecule type" value="Genomic_DNA"/>
</dbReference>
<keyword evidence="3" id="KW-1185">Reference proteome</keyword>
<protein>
    <submittedName>
        <fullName evidence="2">Uncharacterized protein</fullName>
    </submittedName>
</protein>
<name>A0ABN8LHJ0_9CNID</name>
<proteinExistence type="predicted"/>
<organism evidence="2 3">
    <name type="scientific">Porites evermanni</name>
    <dbReference type="NCBI Taxonomy" id="104178"/>
    <lineage>
        <taxon>Eukaryota</taxon>
        <taxon>Metazoa</taxon>
        <taxon>Cnidaria</taxon>
        <taxon>Anthozoa</taxon>
        <taxon>Hexacorallia</taxon>
        <taxon>Scleractinia</taxon>
        <taxon>Fungiina</taxon>
        <taxon>Poritidae</taxon>
        <taxon>Porites</taxon>
    </lineage>
</organism>
<evidence type="ECO:0000313" key="3">
    <source>
        <dbReference type="Proteomes" id="UP001159427"/>
    </source>
</evidence>
<feature type="coiled-coil region" evidence="1">
    <location>
        <begin position="38"/>
        <end position="134"/>
    </location>
</feature>
<sequence>MASQLEDIERILQDISNHSNVKSLQVNVGQDTNTELQLEKHKNHLASLKTKLARLQTQSCFLENLSKEDWFSTDSMEITEYQANMMKERKEVKETTEKLETDLDDLAETLCTNHKVLKEKLELLEQKLSSLKDKKHCITPMYNDCNVEACVAEHLTPRNPDLEVWGSSLALRVVSLHKNFTPLCLCHGYWRLTAGRKSKYDFLKEKSQETAAREEQENKDVSFDELQAKQLEVDTVIEQCKTAISTLKHCKGLLQVEASHLQEKVYELQEHKNSNEALTQGHPPDQANQRWLAGAVQVLSKLGGIKVQSIEGDSVVLELENDAVPSTDQGANTTLILTIKFRLELSGDVCAVFAGAEVNLPSISIDDLVCQALHTGDVVGFILQVKRRFRNQRTLIEELEKLQTNYAMDWEPSHGRIRVMLGRSGKVVCTLKVDPVSTGRGDVQVVRVEGSSHQTEIERLQMDGSNRNLTRWIEDLQQLFSNE</sequence>
<gene>
    <name evidence="2" type="ORF">PEVE_00012255</name>
</gene>
<evidence type="ECO:0000313" key="2">
    <source>
        <dbReference type="EMBL" id="CAH3015101.1"/>
    </source>
</evidence>
<accession>A0ABN8LHJ0</accession>